<dbReference type="Gene3D" id="3.40.960.10">
    <property type="entry name" value="VSR Endonuclease"/>
    <property type="match status" value="1"/>
</dbReference>
<accession>A0ABW2K722</accession>
<dbReference type="RefSeq" id="WP_289216028.1">
    <property type="nucleotide sequence ID" value="NZ_JAPVRC010000004.1"/>
</dbReference>
<keyword evidence="2" id="KW-0540">Nuclease</keyword>
<reference evidence="3" key="1">
    <citation type="journal article" date="2019" name="Int. J. Syst. Evol. Microbiol.">
        <title>The Global Catalogue of Microorganisms (GCM) 10K type strain sequencing project: providing services to taxonomists for standard genome sequencing and annotation.</title>
        <authorList>
            <consortium name="The Broad Institute Genomics Platform"/>
            <consortium name="The Broad Institute Genome Sequencing Center for Infectious Disease"/>
            <person name="Wu L."/>
            <person name="Ma J."/>
        </authorList>
    </citation>
    <scope>NUCLEOTIDE SEQUENCE [LARGE SCALE GENOMIC DNA]</scope>
    <source>
        <strain evidence="3">CCUG 73951</strain>
    </source>
</reference>
<name>A0ABW2K722_9BACI</name>
<dbReference type="PANTHER" id="PTHR38590">
    <property type="entry name" value="BLL0828 PROTEIN"/>
    <property type="match status" value="1"/>
</dbReference>
<dbReference type="PANTHER" id="PTHR38590:SF1">
    <property type="entry name" value="BLL0828 PROTEIN"/>
    <property type="match status" value="1"/>
</dbReference>
<proteinExistence type="predicted"/>
<feature type="domain" description="Restriction endonuclease type II-like" evidence="1">
    <location>
        <begin position="31"/>
        <end position="121"/>
    </location>
</feature>
<sequence length="127" mass="14716">MIFTVFCLNRFQPDPEPIEKSEYGKCESPIERRLYNGLVSYGLHPRTQYPEGKFRIDIAFPGLKLAIECDGKAFHSSAAQKAHDRKKDRYLRSKGWKVMRFSGSRIHRSLPSVVKKISEELTKRTNV</sequence>
<dbReference type="GO" id="GO:0004519">
    <property type="term" value="F:endonuclease activity"/>
    <property type="evidence" value="ECO:0007669"/>
    <property type="project" value="UniProtKB-KW"/>
</dbReference>
<dbReference type="Pfam" id="PF18741">
    <property type="entry name" value="MTES_1575"/>
    <property type="match status" value="1"/>
</dbReference>
<gene>
    <name evidence="2" type="ORF">ACFQMN_13785</name>
</gene>
<keyword evidence="2" id="KW-0255">Endonuclease</keyword>
<keyword evidence="3" id="KW-1185">Reference proteome</keyword>
<protein>
    <submittedName>
        <fullName evidence="2">Endonuclease domain-containing protein</fullName>
    </submittedName>
</protein>
<dbReference type="SUPFAM" id="SSF52980">
    <property type="entry name" value="Restriction endonuclease-like"/>
    <property type="match status" value="1"/>
</dbReference>
<organism evidence="2 3">
    <name type="scientific">Halobacillus campisalis</name>
    <dbReference type="NCBI Taxonomy" id="435909"/>
    <lineage>
        <taxon>Bacteria</taxon>
        <taxon>Bacillati</taxon>
        <taxon>Bacillota</taxon>
        <taxon>Bacilli</taxon>
        <taxon>Bacillales</taxon>
        <taxon>Bacillaceae</taxon>
        <taxon>Halobacillus</taxon>
    </lineage>
</organism>
<dbReference type="InterPro" id="IPR047216">
    <property type="entry name" value="Endonuclease_DUF559_bact"/>
</dbReference>
<dbReference type="EMBL" id="JBHTBY010000011">
    <property type="protein sequence ID" value="MFC7321953.1"/>
    <property type="molecule type" value="Genomic_DNA"/>
</dbReference>
<dbReference type="Proteomes" id="UP001596494">
    <property type="component" value="Unassembled WGS sequence"/>
</dbReference>
<dbReference type="InterPro" id="IPR049468">
    <property type="entry name" value="Restrct_endonuc-II-like_dom"/>
</dbReference>
<evidence type="ECO:0000313" key="2">
    <source>
        <dbReference type="EMBL" id="MFC7321953.1"/>
    </source>
</evidence>
<dbReference type="InterPro" id="IPR011335">
    <property type="entry name" value="Restrct_endonuc-II-like"/>
</dbReference>
<evidence type="ECO:0000259" key="1">
    <source>
        <dbReference type="Pfam" id="PF18741"/>
    </source>
</evidence>
<comment type="caution">
    <text evidence="2">The sequence shown here is derived from an EMBL/GenBank/DDBJ whole genome shotgun (WGS) entry which is preliminary data.</text>
</comment>
<evidence type="ECO:0000313" key="3">
    <source>
        <dbReference type="Proteomes" id="UP001596494"/>
    </source>
</evidence>
<keyword evidence="2" id="KW-0378">Hydrolase</keyword>